<dbReference type="OrthoDB" id="9778870at2"/>
<dbReference type="CDD" id="cd03220">
    <property type="entry name" value="ABC_KpsT_Wzt"/>
    <property type="match status" value="1"/>
</dbReference>
<dbReference type="InterPro" id="IPR015860">
    <property type="entry name" value="ABC_transpr_TagH-like"/>
</dbReference>
<dbReference type="InterPro" id="IPR003439">
    <property type="entry name" value="ABC_transporter-like_ATP-bd"/>
</dbReference>
<dbReference type="GO" id="GO:0016887">
    <property type="term" value="F:ATP hydrolysis activity"/>
    <property type="evidence" value="ECO:0007669"/>
    <property type="project" value="InterPro"/>
</dbReference>
<dbReference type="PANTHER" id="PTHR46743">
    <property type="entry name" value="TEICHOIC ACIDS EXPORT ATP-BINDING PROTEIN TAGH"/>
    <property type="match status" value="1"/>
</dbReference>
<keyword evidence="4 6" id="KW-0067">ATP-binding</keyword>
<organism evidence="6 7">
    <name type="scientific">Oceanicola granulosus (strain ATCC BAA-861 / DSM 15982 / KCTC 12143 / HTCC2516)</name>
    <dbReference type="NCBI Taxonomy" id="314256"/>
    <lineage>
        <taxon>Bacteria</taxon>
        <taxon>Pseudomonadati</taxon>
        <taxon>Pseudomonadota</taxon>
        <taxon>Alphaproteobacteria</taxon>
        <taxon>Rhodobacterales</taxon>
        <taxon>Roseobacteraceae</taxon>
        <taxon>Oceanicola</taxon>
    </lineage>
</organism>
<dbReference type="PROSITE" id="PS00211">
    <property type="entry name" value="ABC_TRANSPORTER_1"/>
    <property type="match status" value="1"/>
</dbReference>
<comment type="caution">
    <text evidence="6">The sequence shown here is derived from an EMBL/GenBank/DDBJ whole genome shotgun (WGS) entry which is preliminary data.</text>
</comment>
<dbReference type="HOGENOM" id="CLU_000604_1_2_5"/>
<keyword evidence="2" id="KW-0813">Transport</keyword>
<protein>
    <submittedName>
        <fullName evidence="6">Putative cell surface polysaccharide export ABC-2 transporter ATP-binding protein</fullName>
    </submittedName>
</protein>
<sequence length="217" mass="23935">MIRFENLSKSFWIRGRKKVVIDNLNLELPTGKSLALLGRNGAGKSTLLSIIAGILAADSGRVVSDGTISWPVGFGGSLNKDLTGAQNVRFVARVYGVDSEQLIAFVQSFAEIGQHFHMPVRSYSSGMRSRLGFGLSMGIRFDTYLIDEVTAVGDANFTRKSRAVFLERVKTASAIMVSHQMGSLRKFCDTGLVLNNGRLEYFEDLEEAIRRHEKLLA</sequence>
<dbReference type="SUPFAM" id="SSF52540">
    <property type="entry name" value="P-loop containing nucleoside triphosphate hydrolases"/>
    <property type="match status" value="1"/>
</dbReference>
<dbReference type="InterPro" id="IPR027417">
    <property type="entry name" value="P-loop_NTPase"/>
</dbReference>
<accession>Q2C9U3</accession>
<evidence type="ECO:0000259" key="5">
    <source>
        <dbReference type="PROSITE" id="PS50893"/>
    </source>
</evidence>
<dbReference type="Proteomes" id="UP000003635">
    <property type="component" value="Unassembled WGS sequence"/>
</dbReference>
<proteinExistence type="inferred from homology"/>
<dbReference type="EMBL" id="AAOT01000070">
    <property type="protein sequence ID" value="EAR49443.1"/>
    <property type="molecule type" value="Genomic_DNA"/>
</dbReference>
<dbReference type="STRING" id="314256.OG2516_19060"/>
<gene>
    <name evidence="6" type="ORF">OG2516_19060</name>
</gene>
<comment type="similarity">
    <text evidence="1">Belongs to the ABC transporter superfamily.</text>
</comment>
<dbReference type="GO" id="GO:0016020">
    <property type="term" value="C:membrane"/>
    <property type="evidence" value="ECO:0007669"/>
    <property type="project" value="InterPro"/>
</dbReference>
<dbReference type="SMART" id="SM00382">
    <property type="entry name" value="AAA"/>
    <property type="match status" value="1"/>
</dbReference>
<evidence type="ECO:0000256" key="4">
    <source>
        <dbReference type="ARBA" id="ARBA00022840"/>
    </source>
</evidence>
<dbReference type="RefSeq" id="WP_007257313.1">
    <property type="nucleotide sequence ID" value="NZ_CH724112.1"/>
</dbReference>
<evidence type="ECO:0000313" key="7">
    <source>
        <dbReference type="Proteomes" id="UP000003635"/>
    </source>
</evidence>
<dbReference type="AlphaFoldDB" id="Q2C9U3"/>
<dbReference type="eggNOG" id="COG1134">
    <property type="taxonomic scope" value="Bacteria"/>
</dbReference>
<dbReference type="GO" id="GO:0140359">
    <property type="term" value="F:ABC-type transporter activity"/>
    <property type="evidence" value="ECO:0007669"/>
    <property type="project" value="InterPro"/>
</dbReference>
<dbReference type="InterPro" id="IPR050683">
    <property type="entry name" value="Bact_Polysacc_Export_ATP-bd"/>
</dbReference>
<dbReference type="PANTHER" id="PTHR46743:SF2">
    <property type="entry name" value="TEICHOIC ACIDS EXPORT ATP-BINDING PROTEIN TAGH"/>
    <property type="match status" value="1"/>
</dbReference>
<evidence type="ECO:0000313" key="6">
    <source>
        <dbReference type="EMBL" id="EAR49443.1"/>
    </source>
</evidence>
<name>Q2C9U3_OCEGH</name>
<dbReference type="Pfam" id="PF00005">
    <property type="entry name" value="ABC_tran"/>
    <property type="match status" value="1"/>
</dbReference>
<reference evidence="6 7" key="1">
    <citation type="journal article" date="2010" name="J. Bacteriol.">
        <title>Genome sequences of Oceanicola granulosus HTCC2516(T) and Oceanicola batsensis HTCC2597(TDelta).</title>
        <authorList>
            <person name="Thrash J.C."/>
            <person name="Cho J.C."/>
            <person name="Vergin K.L."/>
            <person name="Giovannoni S.J."/>
        </authorList>
    </citation>
    <scope>NUCLEOTIDE SEQUENCE [LARGE SCALE GENOMIC DNA]</scope>
    <source>
        <strain evidence="7">ATCC BAA-861 / DSM 15982 / KCTC 12143 / HTCC2516</strain>
    </source>
</reference>
<dbReference type="InterPro" id="IPR017871">
    <property type="entry name" value="ABC_transporter-like_CS"/>
</dbReference>
<feature type="domain" description="ABC transporter" evidence="5">
    <location>
        <begin position="2"/>
        <end position="217"/>
    </location>
</feature>
<evidence type="ECO:0000256" key="2">
    <source>
        <dbReference type="ARBA" id="ARBA00022448"/>
    </source>
</evidence>
<dbReference type="GO" id="GO:0005524">
    <property type="term" value="F:ATP binding"/>
    <property type="evidence" value="ECO:0007669"/>
    <property type="project" value="UniProtKB-KW"/>
</dbReference>
<evidence type="ECO:0000256" key="3">
    <source>
        <dbReference type="ARBA" id="ARBA00022741"/>
    </source>
</evidence>
<keyword evidence="7" id="KW-1185">Reference proteome</keyword>
<dbReference type="PROSITE" id="PS50893">
    <property type="entry name" value="ABC_TRANSPORTER_2"/>
    <property type="match status" value="1"/>
</dbReference>
<keyword evidence="3" id="KW-0547">Nucleotide-binding</keyword>
<evidence type="ECO:0000256" key="1">
    <source>
        <dbReference type="ARBA" id="ARBA00005417"/>
    </source>
</evidence>
<dbReference type="InterPro" id="IPR003593">
    <property type="entry name" value="AAA+_ATPase"/>
</dbReference>
<dbReference type="Gene3D" id="3.40.50.300">
    <property type="entry name" value="P-loop containing nucleotide triphosphate hydrolases"/>
    <property type="match status" value="1"/>
</dbReference>